<dbReference type="InterPro" id="IPR016161">
    <property type="entry name" value="Ald_DH/histidinol_DH"/>
</dbReference>
<feature type="domain" description="Aldehyde dehydrogenase" evidence="7">
    <location>
        <begin position="20"/>
        <end position="481"/>
    </location>
</feature>
<comment type="caution">
    <text evidence="8">The sequence shown here is derived from an EMBL/GenBank/DDBJ whole genome shotgun (WGS) entry which is preliminary data.</text>
</comment>
<dbReference type="InterPro" id="IPR016163">
    <property type="entry name" value="Ald_DH_C"/>
</dbReference>
<evidence type="ECO:0000256" key="2">
    <source>
        <dbReference type="ARBA" id="ARBA00023002"/>
    </source>
</evidence>
<dbReference type="Gene3D" id="3.40.605.10">
    <property type="entry name" value="Aldehyde Dehydrogenase, Chain A, domain 1"/>
    <property type="match status" value="1"/>
</dbReference>
<dbReference type="InterPro" id="IPR029510">
    <property type="entry name" value="Ald_DH_CS_GLU"/>
</dbReference>
<dbReference type="AlphaFoldDB" id="A0A9P7YLG2"/>
<dbReference type="InterPro" id="IPR016162">
    <property type="entry name" value="Ald_DH_N"/>
</dbReference>
<evidence type="ECO:0000313" key="9">
    <source>
        <dbReference type="Proteomes" id="UP000824998"/>
    </source>
</evidence>
<dbReference type="EMBL" id="MU251419">
    <property type="protein sequence ID" value="KAG9235928.1"/>
    <property type="molecule type" value="Genomic_DNA"/>
</dbReference>
<dbReference type="Pfam" id="PF00171">
    <property type="entry name" value="Aldedh"/>
    <property type="match status" value="1"/>
</dbReference>
<evidence type="ECO:0000256" key="5">
    <source>
        <dbReference type="PROSITE-ProRule" id="PRU10007"/>
    </source>
</evidence>
<comment type="catalytic activity">
    <reaction evidence="4">
        <text>an aldehyde + NAD(+) + H2O = a carboxylate + NADH + 2 H(+)</text>
        <dbReference type="Rhea" id="RHEA:16185"/>
        <dbReference type="ChEBI" id="CHEBI:15377"/>
        <dbReference type="ChEBI" id="CHEBI:15378"/>
        <dbReference type="ChEBI" id="CHEBI:17478"/>
        <dbReference type="ChEBI" id="CHEBI:29067"/>
        <dbReference type="ChEBI" id="CHEBI:57540"/>
        <dbReference type="ChEBI" id="CHEBI:57945"/>
        <dbReference type="EC" id="1.2.1.3"/>
    </reaction>
</comment>
<evidence type="ECO:0000256" key="4">
    <source>
        <dbReference type="ARBA" id="ARBA00049194"/>
    </source>
</evidence>
<dbReference type="OrthoDB" id="310895at2759"/>
<dbReference type="PANTHER" id="PTHR11699">
    <property type="entry name" value="ALDEHYDE DEHYDROGENASE-RELATED"/>
    <property type="match status" value="1"/>
</dbReference>
<dbReference type="FunFam" id="3.40.309.10:FF:000012">
    <property type="entry name" value="Betaine aldehyde dehydrogenase"/>
    <property type="match status" value="1"/>
</dbReference>
<dbReference type="SUPFAM" id="SSF53720">
    <property type="entry name" value="ALDH-like"/>
    <property type="match status" value="1"/>
</dbReference>
<organism evidence="8 9">
    <name type="scientific">Amylocarpus encephaloides</name>
    <dbReference type="NCBI Taxonomy" id="45428"/>
    <lineage>
        <taxon>Eukaryota</taxon>
        <taxon>Fungi</taxon>
        <taxon>Dikarya</taxon>
        <taxon>Ascomycota</taxon>
        <taxon>Pezizomycotina</taxon>
        <taxon>Leotiomycetes</taxon>
        <taxon>Helotiales</taxon>
        <taxon>Helotiales incertae sedis</taxon>
        <taxon>Amylocarpus</taxon>
    </lineage>
</organism>
<evidence type="ECO:0000256" key="6">
    <source>
        <dbReference type="RuleBase" id="RU003345"/>
    </source>
</evidence>
<sequence length="484" mass="52263">MGDGEVSKSIETRLFIHGEFVESSDGKTFDLISSQNNDLLVKVSEASEEDTNRAVASAKAAQPAWSALSPKHRGSYFKTLATLIRKNNGEFARLEALSMGHPVSGYFHAQVAASTFDYYSEAGYDIQGTTSLNNPGYLSMTYRQPYGVAAVIIPWNVPMLFLAKKSAPALIVGNCVVVKSSEKAPLTSALLATLVKEAGFPPGVINVLSGHGHISGSVLSHHMDVRALTFTGSTRTGRLIQEASSKSNLKAISLELGGKSPAIVFEDADLDAATKGLVHSVQSNSGQTCMASTRIYVQDTAAERFITLFKEKMEAEVRSGDPLEKETNHGPLVDVTQFEKVKRYIDIGKHDGTIILGASPRTPSTGHFIPPTIFTHTPESSLIMKEEVFGPIVNINTFTLESEAITKSNDSEYGLYASVYTKNIDRAMRVSRALEAGTVAVNCTSPYTSVDTPFGGYKGSGVGREGMPFHSMEFFLETKSVHIK</sequence>
<evidence type="ECO:0000256" key="1">
    <source>
        <dbReference type="ARBA" id="ARBA00009986"/>
    </source>
</evidence>
<protein>
    <recommendedName>
        <fullName evidence="3">aldehyde dehydrogenase (NAD(+))</fullName>
        <ecNumber evidence="3">1.2.1.3</ecNumber>
    </recommendedName>
</protein>
<proteinExistence type="inferred from homology"/>
<dbReference type="Proteomes" id="UP000824998">
    <property type="component" value="Unassembled WGS sequence"/>
</dbReference>
<gene>
    <name evidence="8" type="ORF">BJ875DRAFT_527718</name>
</gene>
<keyword evidence="2 6" id="KW-0560">Oxidoreductase</keyword>
<accession>A0A9P7YLG2</accession>
<dbReference type="GO" id="GO:0004029">
    <property type="term" value="F:aldehyde dehydrogenase (NAD+) activity"/>
    <property type="evidence" value="ECO:0007669"/>
    <property type="project" value="UniProtKB-EC"/>
</dbReference>
<dbReference type="EC" id="1.2.1.3" evidence="3"/>
<dbReference type="FunFam" id="3.40.605.10:FF:000001">
    <property type="entry name" value="Aldehyde dehydrogenase 1"/>
    <property type="match status" value="1"/>
</dbReference>
<dbReference type="PROSITE" id="PS00687">
    <property type="entry name" value="ALDEHYDE_DEHYDR_GLU"/>
    <property type="match status" value="1"/>
</dbReference>
<keyword evidence="9" id="KW-1185">Reference proteome</keyword>
<name>A0A9P7YLG2_9HELO</name>
<dbReference type="InterPro" id="IPR015590">
    <property type="entry name" value="Aldehyde_DH_dom"/>
</dbReference>
<evidence type="ECO:0000259" key="7">
    <source>
        <dbReference type="Pfam" id="PF00171"/>
    </source>
</evidence>
<reference evidence="8" key="1">
    <citation type="journal article" date="2021" name="IMA Fungus">
        <title>Genomic characterization of three marine fungi, including Emericellopsis atlantica sp. nov. with signatures of a generalist lifestyle and marine biomass degradation.</title>
        <authorList>
            <person name="Hagestad O.C."/>
            <person name="Hou L."/>
            <person name="Andersen J.H."/>
            <person name="Hansen E.H."/>
            <person name="Altermark B."/>
            <person name="Li C."/>
            <person name="Kuhnert E."/>
            <person name="Cox R.J."/>
            <person name="Crous P.W."/>
            <person name="Spatafora J.W."/>
            <person name="Lail K."/>
            <person name="Amirebrahimi M."/>
            <person name="Lipzen A."/>
            <person name="Pangilinan J."/>
            <person name="Andreopoulos W."/>
            <person name="Hayes R.D."/>
            <person name="Ng V."/>
            <person name="Grigoriev I.V."/>
            <person name="Jackson S.A."/>
            <person name="Sutton T.D.S."/>
            <person name="Dobson A.D.W."/>
            <person name="Rama T."/>
        </authorList>
    </citation>
    <scope>NUCLEOTIDE SEQUENCE</scope>
    <source>
        <strain evidence="8">TRa018bII</strain>
    </source>
</reference>
<evidence type="ECO:0000256" key="3">
    <source>
        <dbReference type="ARBA" id="ARBA00024226"/>
    </source>
</evidence>
<feature type="active site" evidence="5">
    <location>
        <position position="255"/>
    </location>
</feature>
<dbReference type="Gene3D" id="3.40.309.10">
    <property type="entry name" value="Aldehyde Dehydrogenase, Chain A, domain 2"/>
    <property type="match status" value="1"/>
</dbReference>
<evidence type="ECO:0000313" key="8">
    <source>
        <dbReference type="EMBL" id="KAG9235928.1"/>
    </source>
</evidence>
<comment type="similarity">
    <text evidence="1 6">Belongs to the aldehyde dehydrogenase family.</text>
</comment>